<dbReference type="InterPro" id="IPR013022">
    <property type="entry name" value="Xyl_isomerase-like_TIM-brl"/>
</dbReference>
<evidence type="ECO:0000313" key="2">
    <source>
        <dbReference type="EMBL" id="SHK37244.1"/>
    </source>
</evidence>
<dbReference type="PANTHER" id="PTHR12110">
    <property type="entry name" value="HYDROXYPYRUVATE ISOMERASE"/>
    <property type="match status" value="1"/>
</dbReference>
<dbReference type="Gene3D" id="3.20.20.150">
    <property type="entry name" value="Divalent-metal-dependent TIM barrel enzymes"/>
    <property type="match status" value="1"/>
</dbReference>
<dbReference type="RefSeq" id="WP_072889968.1">
    <property type="nucleotide sequence ID" value="NZ_FRAE01000063.1"/>
</dbReference>
<gene>
    <name evidence="2" type="ORF">SAMN02744037_02208</name>
</gene>
<organism evidence="2 3">
    <name type="scientific">Tepidibacter formicigenes DSM 15518</name>
    <dbReference type="NCBI Taxonomy" id="1123349"/>
    <lineage>
        <taxon>Bacteria</taxon>
        <taxon>Bacillati</taxon>
        <taxon>Bacillota</taxon>
        <taxon>Clostridia</taxon>
        <taxon>Peptostreptococcales</taxon>
        <taxon>Peptostreptococcaceae</taxon>
        <taxon>Tepidibacter</taxon>
    </lineage>
</organism>
<evidence type="ECO:0000313" key="3">
    <source>
        <dbReference type="Proteomes" id="UP000242497"/>
    </source>
</evidence>
<dbReference type="STRING" id="1123349.SAMN02744037_02208"/>
<sequence length="265" mass="31159">MKYIGYAASIGEKSILDSMNFAVENGFNAVEINMNMKCFFPENYSIDLIKKIKKYKKENNIELTIHAPEDISLLNLHEKVRYSGIERLKEIINFAKEIDASRITIHIGTTPYFTLTHGKCYLDDIYYHEYKEILKKTLIELNNYCEKKIKLCIENSGRFPEKLFQEVLKEILLKENIFLTWDIGHSYKNLYNELDFFETNINKVKTCHIHDVNEKSDHQVIGLGKLSFIDYIKKIGFEDVVYIIEVRPREKAVESLNNLKKLIKK</sequence>
<dbReference type="AlphaFoldDB" id="A0A1M6RXP8"/>
<dbReference type="SUPFAM" id="SSF51658">
    <property type="entry name" value="Xylose isomerase-like"/>
    <property type="match status" value="1"/>
</dbReference>
<dbReference type="Proteomes" id="UP000242497">
    <property type="component" value="Unassembled WGS sequence"/>
</dbReference>
<dbReference type="InterPro" id="IPR036237">
    <property type="entry name" value="Xyl_isomerase-like_sf"/>
</dbReference>
<protein>
    <submittedName>
        <fullName evidence="2">Sugar phosphate isomerase/epimerase</fullName>
    </submittedName>
</protein>
<dbReference type="PANTHER" id="PTHR12110:SF21">
    <property type="entry name" value="XYLOSE ISOMERASE-LIKE TIM BARREL DOMAIN-CONTAINING PROTEIN"/>
    <property type="match status" value="1"/>
</dbReference>
<dbReference type="Pfam" id="PF01261">
    <property type="entry name" value="AP_endonuc_2"/>
    <property type="match status" value="1"/>
</dbReference>
<feature type="domain" description="Xylose isomerase-like TIM barrel" evidence="1">
    <location>
        <begin position="21"/>
        <end position="261"/>
    </location>
</feature>
<keyword evidence="2" id="KW-0413">Isomerase</keyword>
<dbReference type="OrthoDB" id="270844at2"/>
<accession>A0A1M6RXP8</accession>
<evidence type="ECO:0000259" key="1">
    <source>
        <dbReference type="Pfam" id="PF01261"/>
    </source>
</evidence>
<proteinExistence type="predicted"/>
<dbReference type="InterPro" id="IPR050312">
    <property type="entry name" value="IolE/XylAMocC-like"/>
</dbReference>
<name>A0A1M6RXP8_9FIRM</name>
<dbReference type="EMBL" id="FRAE01000063">
    <property type="protein sequence ID" value="SHK37244.1"/>
    <property type="molecule type" value="Genomic_DNA"/>
</dbReference>
<keyword evidence="3" id="KW-1185">Reference proteome</keyword>
<reference evidence="3" key="1">
    <citation type="submission" date="2016-11" db="EMBL/GenBank/DDBJ databases">
        <authorList>
            <person name="Varghese N."/>
            <person name="Submissions S."/>
        </authorList>
    </citation>
    <scope>NUCLEOTIDE SEQUENCE [LARGE SCALE GENOMIC DNA]</scope>
    <source>
        <strain evidence="3">DSM 15518</strain>
    </source>
</reference>
<dbReference type="GO" id="GO:0016853">
    <property type="term" value="F:isomerase activity"/>
    <property type="evidence" value="ECO:0007669"/>
    <property type="project" value="UniProtKB-KW"/>
</dbReference>